<evidence type="ECO:0000259" key="4">
    <source>
        <dbReference type="PROSITE" id="PS51444"/>
    </source>
</evidence>
<accession>A0AAD9ILV0</accession>
<organism evidence="5 6">
    <name type="scientific">Prototheca wickerhamii</name>
    <dbReference type="NCBI Taxonomy" id="3111"/>
    <lineage>
        <taxon>Eukaryota</taxon>
        <taxon>Viridiplantae</taxon>
        <taxon>Chlorophyta</taxon>
        <taxon>core chlorophytes</taxon>
        <taxon>Trebouxiophyceae</taxon>
        <taxon>Chlorellales</taxon>
        <taxon>Chlorellaceae</taxon>
        <taxon>Prototheca</taxon>
    </lineage>
</organism>
<feature type="compositionally biased region" description="Pro residues" evidence="3">
    <location>
        <begin position="550"/>
        <end position="561"/>
    </location>
</feature>
<feature type="region of interest" description="Disordered" evidence="3">
    <location>
        <begin position="900"/>
        <end position="949"/>
    </location>
</feature>
<comment type="similarity">
    <text evidence="1">Belongs to the formin-like family. Class-II subfamily.</text>
</comment>
<feature type="region of interest" description="Disordered" evidence="3">
    <location>
        <begin position="398"/>
        <end position="485"/>
    </location>
</feature>
<name>A0AAD9ILV0_PROWI</name>
<dbReference type="InterPro" id="IPR051144">
    <property type="entry name" value="Formin_homology_domain"/>
</dbReference>
<feature type="compositionally biased region" description="Low complexity" evidence="3">
    <location>
        <begin position="475"/>
        <end position="485"/>
    </location>
</feature>
<feature type="region of interest" description="Disordered" evidence="3">
    <location>
        <begin position="323"/>
        <end position="351"/>
    </location>
</feature>
<feature type="compositionally biased region" description="Low complexity" evidence="3">
    <location>
        <begin position="562"/>
        <end position="575"/>
    </location>
</feature>
<dbReference type="PROSITE" id="PS51444">
    <property type="entry name" value="FH2"/>
    <property type="match status" value="1"/>
</dbReference>
<feature type="compositionally biased region" description="Pro residues" evidence="3">
    <location>
        <begin position="587"/>
        <end position="596"/>
    </location>
</feature>
<evidence type="ECO:0000256" key="1">
    <source>
        <dbReference type="ARBA" id="ARBA00006468"/>
    </source>
</evidence>
<dbReference type="SMART" id="SM00498">
    <property type="entry name" value="FH2"/>
    <property type="match status" value="1"/>
</dbReference>
<dbReference type="Pfam" id="PF02181">
    <property type="entry name" value="FH2"/>
    <property type="match status" value="1"/>
</dbReference>
<dbReference type="InterPro" id="IPR015425">
    <property type="entry name" value="FH2_Formin"/>
</dbReference>
<dbReference type="SUPFAM" id="SSF101447">
    <property type="entry name" value="Formin homology 2 domain (FH2 domain)"/>
    <property type="match status" value="1"/>
</dbReference>
<feature type="domain" description="FH2" evidence="4">
    <location>
        <begin position="635"/>
        <end position="1111"/>
    </location>
</feature>
<dbReference type="InterPro" id="IPR042201">
    <property type="entry name" value="FH2_Formin_sf"/>
</dbReference>
<reference evidence="5" key="1">
    <citation type="submission" date="2021-01" db="EMBL/GenBank/DDBJ databases">
        <authorList>
            <person name="Eckstrom K.M.E."/>
        </authorList>
    </citation>
    <scope>NUCLEOTIDE SEQUENCE</scope>
    <source>
        <strain evidence="5">UVCC 0001</strain>
    </source>
</reference>
<dbReference type="EMBL" id="JASFZW010000001">
    <property type="protein sequence ID" value="KAK2080723.1"/>
    <property type="molecule type" value="Genomic_DNA"/>
</dbReference>
<dbReference type="PANTHER" id="PTHR45733:SF8">
    <property type="entry name" value="FORMIN-J"/>
    <property type="match status" value="1"/>
</dbReference>
<evidence type="ECO:0000313" key="6">
    <source>
        <dbReference type="Proteomes" id="UP001255856"/>
    </source>
</evidence>
<evidence type="ECO:0000313" key="5">
    <source>
        <dbReference type="EMBL" id="KAK2080723.1"/>
    </source>
</evidence>
<evidence type="ECO:0000256" key="2">
    <source>
        <dbReference type="RuleBase" id="RU361260"/>
    </source>
</evidence>
<gene>
    <name evidence="5" type="ORF">QBZ16_000577</name>
</gene>
<dbReference type="Proteomes" id="UP001255856">
    <property type="component" value="Unassembled WGS sequence"/>
</dbReference>
<keyword evidence="6" id="KW-1185">Reference proteome</keyword>
<sequence>MASAVRAADFKSELHVPPETAPELFVSMARGQEIAKAEAHLLAYGASRPGINSVAVSVLVIKSLTALKAPLLSAHQCQQLLELAFSKHHQNVRLTCMSQILCADGRPQYELLKRLVRYCCELIAVPDAACTRKGLARTLGPCLLQPELFGRSQEPRQLTHAAIWVLGQMIECAVDKLTAQRRQKLEARVRELVVARAAAATEAPGAKHGQAPGRLVNPINTLKTKASSNWLLAAKHGPLDPDPGPASAQGPHALGRQLASRSGEPLGSLASSGDRPRAALSGDTTSAKSLSGGLPSARPSRYAPTGPLDAVPAILLRQQELKAALKPPSAAETQPDKSPWRPPGSNSRVVHRSQRDAYGGAYASLDEALGGAAGSPTGSSASSTGSVGVLAGLRAGAGRDDGLPSAGERAGRGLPQARHEAGPLAQAAGQPSRGLKHGEPPPEEHKTADAHAQPDPPRMDRWTQRTQRAPRRRAAPFATPATPLNPITAAAATAAPLWVHTPSGTVMQRAPAGEGGVPAFLPAGLSLDDLLQAAEDLQPFLPAPLAAPAEPAPEAPAPTPTRPWTWPRSWQPTPSVSSRKKTGTGKAPPPPPPPPGTAAKPTANADGVAKKLSLTPPSGAKENTASSDAQSEEESARRLARKLRLKQLHWDKLKAAGAGTVWERAAREQGLPGLDFAELEQLFHILENDALARLARGAKAGSEVRLVEHRRAHNICIELSGIRRPFAEIKAALVSMDARLLSVEQLGALSRAVPDDGERRDLEAYLKGEHPKHRGVSDVERLGTVERYFLEIKDIPRLSQRIRCLIFLRTFGSTAALCADNLALVREACRQLRGCAGLTRLLTAVLELGNHLNAGTHRGAAAGFRLDTLLKLADVKGVDRKTSLLHFVVRQLLDAERAQRGTAGGDGQAGKESNVAVATGQAVQADTSTDKQETSAEPPSPPSTTQPSVLGLETLPRQLAATRPAAGVQLSSIKGMVEELRANLKLVADEIVHAARAASQGSAQRLAEDDGSNAANADDGTGNRRFSELMAAFHVDAAARCAELEAEDKAMYEDLQGLAEYFGEPYKPADPARPVCVMRDFVLLFEKVLREIKANEEAAAAAAKHKAALKGGAATAADRALVTPSTNKSTQPTAAKAGASAAAKAQLDSIVATNSSSDPSAPAAASCLPLVEESEAAQVQAVVSGMIERVVQAEATVQINSAAGKDAEATQSEACPPDNLQLDTACEATLVPAKADEGWDFEDLELAFPVL</sequence>
<feature type="compositionally biased region" description="Basic and acidic residues" evidence="3">
    <location>
        <begin position="436"/>
        <end position="449"/>
    </location>
</feature>
<feature type="region of interest" description="Disordered" evidence="3">
    <location>
        <begin position="234"/>
        <end position="305"/>
    </location>
</feature>
<evidence type="ECO:0000256" key="3">
    <source>
        <dbReference type="SAM" id="MobiDB-lite"/>
    </source>
</evidence>
<feature type="region of interest" description="Disordered" evidence="3">
    <location>
        <begin position="543"/>
        <end position="635"/>
    </location>
</feature>
<dbReference type="Gene3D" id="1.20.58.2220">
    <property type="entry name" value="Formin, FH2 domain"/>
    <property type="match status" value="1"/>
</dbReference>
<proteinExistence type="inferred from homology"/>
<protein>
    <recommendedName>
        <fullName evidence="2">Formin-like protein</fullName>
    </recommendedName>
</protein>
<feature type="region of interest" description="Disordered" evidence="3">
    <location>
        <begin position="998"/>
        <end position="1020"/>
    </location>
</feature>
<dbReference type="PANTHER" id="PTHR45733">
    <property type="entry name" value="FORMIN-J"/>
    <property type="match status" value="1"/>
</dbReference>
<dbReference type="AlphaFoldDB" id="A0AAD9ILV0"/>
<comment type="caution">
    <text evidence="5">The sequence shown here is derived from an EMBL/GenBank/DDBJ whole genome shotgun (WGS) entry which is preliminary data.</text>
</comment>